<name>A0A4Y2JS35_ARAVE</name>
<evidence type="ECO:0000313" key="1">
    <source>
        <dbReference type="EMBL" id="GBM92259.1"/>
    </source>
</evidence>
<dbReference type="AlphaFoldDB" id="A0A4Y2JS35"/>
<sequence length="191" mass="21759">MKLRVQTLSDCLTSTSFNCQESFRKYRTSGALGLLRGSERWSHYSGSCNNTLGNLDEFSKNFFRDSFHKVQKNRIIFDVLIDGFVSDTKERQQSNIVLKNLQFSQVSDRSSAPNGRTIERDRSNDNYRAEACALPQVYSFEQEAFQCKARNFGFGSCFFGCFGYVQKSTPVVSDFMKPSKSDSDFAQTAKQ</sequence>
<comment type="caution">
    <text evidence="1">The sequence shown here is derived from an EMBL/GenBank/DDBJ whole genome shotgun (WGS) entry which is preliminary data.</text>
</comment>
<gene>
    <name evidence="1" type="ORF">AVEN_212543_1</name>
</gene>
<dbReference type="EMBL" id="BGPR01003774">
    <property type="protein sequence ID" value="GBM92259.1"/>
    <property type="molecule type" value="Genomic_DNA"/>
</dbReference>
<protein>
    <submittedName>
        <fullName evidence="1">Uncharacterized protein</fullName>
    </submittedName>
</protein>
<dbReference type="Proteomes" id="UP000499080">
    <property type="component" value="Unassembled WGS sequence"/>
</dbReference>
<evidence type="ECO:0000313" key="2">
    <source>
        <dbReference type="Proteomes" id="UP000499080"/>
    </source>
</evidence>
<keyword evidence="2" id="KW-1185">Reference proteome</keyword>
<accession>A0A4Y2JS35</accession>
<reference evidence="1 2" key="1">
    <citation type="journal article" date="2019" name="Sci. Rep.">
        <title>Orb-weaving spider Araneus ventricosus genome elucidates the spidroin gene catalogue.</title>
        <authorList>
            <person name="Kono N."/>
            <person name="Nakamura H."/>
            <person name="Ohtoshi R."/>
            <person name="Moran D.A.P."/>
            <person name="Shinohara A."/>
            <person name="Yoshida Y."/>
            <person name="Fujiwara M."/>
            <person name="Mori M."/>
            <person name="Tomita M."/>
            <person name="Arakawa K."/>
        </authorList>
    </citation>
    <scope>NUCLEOTIDE SEQUENCE [LARGE SCALE GENOMIC DNA]</scope>
</reference>
<organism evidence="1 2">
    <name type="scientific">Araneus ventricosus</name>
    <name type="common">Orbweaver spider</name>
    <name type="synonym">Epeira ventricosa</name>
    <dbReference type="NCBI Taxonomy" id="182803"/>
    <lineage>
        <taxon>Eukaryota</taxon>
        <taxon>Metazoa</taxon>
        <taxon>Ecdysozoa</taxon>
        <taxon>Arthropoda</taxon>
        <taxon>Chelicerata</taxon>
        <taxon>Arachnida</taxon>
        <taxon>Araneae</taxon>
        <taxon>Araneomorphae</taxon>
        <taxon>Entelegynae</taxon>
        <taxon>Araneoidea</taxon>
        <taxon>Araneidae</taxon>
        <taxon>Araneus</taxon>
    </lineage>
</organism>
<proteinExistence type="predicted"/>